<dbReference type="EMBL" id="JARKIK010000006">
    <property type="protein sequence ID" value="KAK8751119.1"/>
    <property type="molecule type" value="Genomic_DNA"/>
</dbReference>
<keyword evidence="2" id="KW-1185">Reference proteome</keyword>
<protein>
    <submittedName>
        <fullName evidence="1">Uncharacterized protein</fullName>
    </submittedName>
</protein>
<organism evidence="1 2">
    <name type="scientific">Cherax quadricarinatus</name>
    <name type="common">Australian red claw crayfish</name>
    <dbReference type="NCBI Taxonomy" id="27406"/>
    <lineage>
        <taxon>Eukaryota</taxon>
        <taxon>Metazoa</taxon>
        <taxon>Ecdysozoa</taxon>
        <taxon>Arthropoda</taxon>
        <taxon>Crustacea</taxon>
        <taxon>Multicrustacea</taxon>
        <taxon>Malacostraca</taxon>
        <taxon>Eumalacostraca</taxon>
        <taxon>Eucarida</taxon>
        <taxon>Decapoda</taxon>
        <taxon>Pleocyemata</taxon>
        <taxon>Astacidea</taxon>
        <taxon>Parastacoidea</taxon>
        <taxon>Parastacidae</taxon>
        <taxon>Cherax</taxon>
    </lineage>
</organism>
<evidence type="ECO:0000313" key="1">
    <source>
        <dbReference type="EMBL" id="KAK8751119.1"/>
    </source>
</evidence>
<dbReference type="AlphaFoldDB" id="A0AAW0YDX3"/>
<comment type="caution">
    <text evidence="1">The sequence shown here is derived from an EMBL/GenBank/DDBJ whole genome shotgun (WGS) entry which is preliminary data.</text>
</comment>
<gene>
    <name evidence="1" type="ORF">OTU49_013072</name>
</gene>
<name>A0AAW0YDX3_CHEQU</name>
<proteinExistence type="predicted"/>
<sequence length="127" mass="13989">NEMKEVISVQPDGPIMYLFKTDFGRSKATLSKATVLAGQRPVLVLAKSEGIIKGRSIMPEEMLVCGASASAWMTSVSQVLGGKVAAPRYQNPLLVCNFRSQKIDHINVDSKLREALEASEHYISKFY</sequence>
<accession>A0AAW0YDX3</accession>
<evidence type="ECO:0000313" key="2">
    <source>
        <dbReference type="Proteomes" id="UP001445076"/>
    </source>
</evidence>
<reference evidence="1 2" key="1">
    <citation type="journal article" date="2024" name="BMC Genomics">
        <title>Genome assembly of redclaw crayfish (Cherax quadricarinatus) provides insights into its immune adaptation and hypoxia tolerance.</title>
        <authorList>
            <person name="Liu Z."/>
            <person name="Zheng J."/>
            <person name="Li H."/>
            <person name="Fang K."/>
            <person name="Wang S."/>
            <person name="He J."/>
            <person name="Zhou D."/>
            <person name="Weng S."/>
            <person name="Chi M."/>
            <person name="Gu Z."/>
            <person name="He J."/>
            <person name="Li F."/>
            <person name="Wang M."/>
        </authorList>
    </citation>
    <scope>NUCLEOTIDE SEQUENCE [LARGE SCALE GENOMIC DNA]</scope>
    <source>
        <strain evidence="1">ZL_2023a</strain>
    </source>
</reference>
<dbReference type="Proteomes" id="UP001445076">
    <property type="component" value="Unassembled WGS sequence"/>
</dbReference>
<feature type="non-terminal residue" evidence="1">
    <location>
        <position position="1"/>
    </location>
</feature>